<dbReference type="RefSeq" id="WP_322474838.1">
    <property type="nucleotide sequence ID" value="NZ_JBHRZG010000009.1"/>
</dbReference>
<keyword evidence="1" id="KW-1133">Transmembrane helix</keyword>
<sequence>MTLVRGRLLAFLMVLLVAALLILIRPDLRAAAGWLYQRAAELGARLSEPVDALRLRTGSSLLTPFLLGLMGATAPCQLSSGAAALVYVVRDGRDGQPHRRAAAYLLARVLVYLVGGGLILALVGGAVPAPAEFFVGVRRVLGPLTLLSGLIMLGVVRWRWLLGAGLAERLRAVWARRGGLWGAFALGLAFSFSFCPTLFLLFFGLTLPLALSAPWGALYPALFALGMSAPLLILVGLIPAQGAGNLTVRARARRLGRLVTPLAGAVFVLTGLFDTFVYWFM</sequence>
<evidence type="ECO:0000256" key="1">
    <source>
        <dbReference type="SAM" id="Phobius"/>
    </source>
</evidence>
<feature type="transmembrane region" description="Helical" evidence="1">
    <location>
        <begin position="101"/>
        <end position="128"/>
    </location>
</feature>
<proteinExistence type="predicted"/>
<feature type="transmembrane region" description="Helical" evidence="1">
    <location>
        <begin position="180"/>
        <end position="205"/>
    </location>
</feature>
<dbReference type="Pfam" id="PF13386">
    <property type="entry name" value="DsbD_2"/>
    <property type="match status" value="1"/>
</dbReference>
<dbReference type="InterPro" id="IPR039447">
    <property type="entry name" value="UreH-like_TM_dom"/>
</dbReference>
<name>A0ABV7Z7D1_9DEIO</name>
<evidence type="ECO:0000313" key="4">
    <source>
        <dbReference type="Proteomes" id="UP001595803"/>
    </source>
</evidence>
<dbReference type="Proteomes" id="UP001595803">
    <property type="component" value="Unassembled WGS sequence"/>
</dbReference>
<organism evidence="3 4">
    <name type="scientific">Deinococcus rufus</name>
    <dbReference type="NCBI Taxonomy" id="2136097"/>
    <lineage>
        <taxon>Bacteria</taxon>
        <taxon>Thermotogati</taxon>
        <taxon>Deinococcota</taxon>
        <taxon>Deinococci</taxon>
        <taxon>Deinococcales</taxon>
        <taxon>Deinococcaceae</taxon>
        <taxon>Deinococcus</taxon>
    </lineage>
</organism>
<evidence type="ECO:0000313" key="3">
    <source>
        <dbReference type="EMBL" id="MFC3832949.1"/>
    </source>
</evidence>
<keyword evidence="4" id="KW-1185">Reference proteome</keyword>
<dbReference type="EMBL" id="JBHRZG010000009">
    <property type="protein sequence ID" value="MFC3832949.1"/>
    <property type="molecule type" value="Genomic_DNA"/>
</dbReference>
<feature type="transmembrane region" description="Helical" evidence="1">
    <location>
        <begin position="65"/>
        <end position="89"/>
    </location>
</feature>
<feature type="transmembrane region" description="Helical" evidence="1">
    <location>
        <begin position="217"/>
        <end position="238"/>
    </location>
</feature>
<evidence type="ECO:0000259" key="2">
    <source>
        <dbReference type="Pfam" id="PF13386"/>
    </source>
</evidence>
<reference evidence="4" key="1">
    <citation type="journal article" date="2019" name="Int. J. Syst. Evol. Microbiol.">
        <title>The Global Catalogue of Microorganisms (GCM) 10K type strain sequencing project: providing services to taxonomists for standard genome sequencing and annotation.</title>
        <authorList>
            <consortium name="The Broad Institute Genomics Platform"/>
            <consortium name="The Broad Institute Genome Sequencing Center for Infectious Disease"/>
            <person name="Wu L."/>
            <person name="Ma J."/>
        </authorList>
    </citation>
    <scope>NUCLEOTIDE SEQUENCE [LARGE SCALE GENOMIC DNA]</scope>
    <source>
        <strain evidence="4">CCTCC AB 2017081</strain>
    </source>
</reference>
<feature type="transmembrane region" description="Helical" evidence="1">
    <location>
        <begin position="140"/>
        <end position="160"/>
    </location>
</feature>
<gene>
    <name evidence="3" type="ORF">ACFOSB_08785</name>
</gene>
<feature type="transmembrane region" description="Helical" evidence="1">
    <location>
        <begin position="258"/>
        <end position="280"/>
    </location>
</feature>
<accession>A0ABV7Z7D1</accession>
<comment type="caution">
    <text evidence="3">The sequence shown here is derived from an EMBL/GenBank/DDBJ whole genome shotgun (WGS) entry which is preliminary data.</text>
</comment>
<keyword evidence="1" id="KW-0472">Membrane</keyword>
<protein>
    <submittedName>
        <fullName evidence="3">Sulfite exporter TauE/SafE family protein</fullName>
    </submittedName>
</protein>
<feature type="domain" description="Urease accessory protein UreH-like transmembrane" evidence="2">
    <location>
        <begin position="65"/>
        <end position="271"/>
    </location>
</feature>
<keyword evidence="1" id="KW-0812">Transmembrane</keyword>